<reference evidence="10 11" key="1">
    <citation type="journal article" date="2023" name="G3 (Bethesda)">
        <title>A chromosome-length genome assembly and annotation of blackberry (Rubus argutus, cv. 'Hillquist').</title>
        <authorList>
            <person name="Bruna T."/>
            <person name="Aryal R."/>
            <person name="Dudchenko O."/>
            <person name="Sargent D.J."/>
            <person name="Mead D."/>
            <person name="Buti M."/>
            <person name="Cavallini A."/>
            <person name="Hytonen T."/>
            <person name="Andres J."/>
            <person name="Pham M."/>
            <person name="Weisz D."/>
            <person name="Mascagni F."/>
            <person name="Usai G."/>
            <person name="Natali L."/>
            <person name="Bassil N."/>
            <person name="Fernandez G.E."/>
            <person name="Lomsadze A."/>
            <person name="Armour M."/>
            <person name="Olukolu B."/>
            <person name="Poorten T."/>
            <person name="Britton C."/>
            <person name="Davik J."/>
            <person name="Ashrafi H."/>
            <person name="Aiden E.L."/>
            <person name="Borodovsky M."/>
            <person name="Worthington M."/>
        </authorList>
    </citation>
    <scope>NUCLEOTIDE SEQUENCE [LARGE SCALE GENOMIC DNA]</scope>
    <source>
        <strain evidence="10">PI 553951</strain>
    </source>
</reference>
<dbReference type="Proteomes" id="UP001457282">
    <property type="component" value="Unassembled WGS sequence"/>
</dbReference>
<keyword evidence="5" id="KW-0965">Cell junction</keyword>
<proteinExistence type="inferred from homology"/>
<evidence type="ECO:0000259" key="9">
    <source>
        <dbReference type="PROSITE" id="PS51473"/>
    </source>
</evidence>
<feature type="domain" description="Gnk2-homologous" evidence="9">
    <location>
        <begin position="32"/>
        <end position="133"/>
    </location>
</feature>
<dbReference type="FunFam" id="3.30.430.20:FF:000029">
    <property type="entry name" value="Cysteine-rich receptor-like protein kinase 42"/>
    <property type="match status" value="1"/>
</dbReference>
<dbReference type="GO" id="GO:0005886">
    <property type="term" value="C:plasma membrane"/>
    <property type="evidence" value="ECO:0007669"/>
    <property type="project" value="UniProtKB-SubCell"/>
</dbReference>
<evidence type="ECO:0000256" key="7">
    <source>
        <dbReference type="ARBA" id="ARBA00024184"/>
    </source>
</evidence>
<evidence type="ECO:0000256" key="8">
    <source>
        <dbReference type="ARBA" id="ARBA00038393"/>
    </source>
</evidence>
<evidence type="ECO:0000256" key="2">
    <source>
        <dbReference type="ARBA" id="ARBA00022581"/>
    </source>
</evidence>
<sequence>MRFPIPNDQIPTWVLLIIHTFFFSTSKSDPRISEAGQFCGNTAHPSGSNFVPNFIDTMESISNHVNDKQWGNYTITSPAPKLYALAQCHADLSPKDCSTCFAISRTKLPTCLPSTSARIYLDGCFLSYDDHDFSSQALDDERKVVKCGRPIDVSKDKYMQQGFCLKVRNVIGNVTEKAVSHQGFAVTGVEGVYALAQCWRTISKKGCKECLEEAGKNLRGCLPGKQSRAMLAGCYFRYSTERFYDIEQEEEENHFGEAHINIHLELKLFLVRSLIEF</sequence>
<dbReference type="InterPro" id="IPR038408">
    <property type="entry name" value="GNK2_sf"/>
</dbReference>
<dbReference type="Gene3D" id="3.30.430.20">
    <property type="entry name" value="Gnk2 domain, C-X8-C-X2-C motif"/>
    <property type="match status" value="2"/>
</dbReference>
<name>A0AAW1WRD3_RUBAR</name>
<keyword evidence="3" id="KW-0732">Signal</keyword>
<dbReference type="InterPro" id="IPR051378">
    <property type="entry name" value="Cell2Cell_Antifungal"/>
</dbReference>
<gene>
    <name evidence="10" type="ORF">M0R45_024071</name>
</gene>
<evidence type="ECO:0000313" key="10">
    <source>
        <dbReference type="EMBL" id="KAK9926862.1"/>
    </source>
</evidence>
<keyword evidence="11" id="KW-1185">Reference proteome</keyword>
<evidence type="ECO:0000256" key="5">
    <source>
        <dbReference type="ARBA" id="ARBA00022949"/>
    </source>
</evidence>
<evidence type="ECO:0000256" key="1">
    <source>
        <dbReference type="ARBA" id="ARBA00004251"/>
    </source>
</evidence>
<dbReference type="PANTHER" id="PTHR32080">
    <property type="entry name" value="ANTIFUNGAL PROTEIN GINKBILOBIN-2-LIKE"/>
    <property type="match status" value="1"/>
</dbReference>
<dbReference type="AlphaFoldDB" id="A0AAW1WRD3"/>
<evidence type="ECO:0000256" key="4">
    <source>
        <dbReference type="ARBA" id="ARBA00022737"/>
    </source>
</evidence>
<dbReference type="EMBL" id="JBEDUW010000005">
    <property type="protein sequence ID" value="KAK9926862.1"/>
    <property type="molecule type" value="Genomic_DNA"/>
</dbReference>
<dbReference type="FunFam" id="3.30.430.20:FF:000015">
    <property type="entry name" value="Cysteine-rich receptor-like protein kinase 3"/>
    <property type="match status" value="1"/>
</dbReference>
<dbReference type="PANTHER" id="PTHR32080:SF27">
    <property type="entry name" value="OS01G0548750 PROTEIN"/>
    <property type="match status" value="1"/>
</dbReference>
<comment type="similarity">
    <text evidence="8">Belongs to the cysteine-rich repeat secretory protein family. Plasmodesmata-located proteins (PDLD) subfamily.</text>
</comment>
<keyword evidence="4" id="KW-0677">Repeat</keyword>
<feature type="domain" description="Gnk2-homologous" evidence="9">
    <location>
        <begin position="145"/>
        <end position="243"/>
    </location>
</feature>
<evidence type="ECO:0000256" key="3">
    <source>
        <dbReference type="ARBA" id="ARBA00022729"/>
    </source>
</evidence>
<evidence type="ECO:0000256" key="6">
    <source>
        <dbReference type="ARBA" id="ARBA00023157"/>
    </source>
</evidence>
<organism evidence="10 11">
    <name type="scientific">Rubus argutus</name>
    <name type="common">Southern blackberry</name>
    <dbReference type="NCBI Taxonomy" id="59490"/>
    <lineage>
        <taxon>Eukaryota</taxon>
        <taxon>Viridiplantae</taxon>
        <taxon>Streptophyta</taxon>
        <taxon>Embryophyta</taxon>
        <taxon>Tracheophyta</taxon>
        <taxon>Spermatophyta</taxon>
        <taxon>Magnoliopsida</taxon>
        <taxon>eudicotyledons</taxon>
        <taxon>Gunneridae</taxon>
        <taxon>Pentapetalae</taxon>
        <taxon>rosids</taxon>
        <taxon>fabids</taxon>
        <taxon>Rosales</taxon>
        <taxon>Rosaceae</taxon>
        <taxon>Rosoideae</taxon>
        <taxon>Rosoideae incertae sedis</taxon>
        <taxon>Rubus</taxon>
    </lineage>
</organism>
<protein>
    <recommendedName>
        <fullName evidence="9">Gnk2-homologous domain-containing protein</fullName>
    </recommendedName>
</protein>
<keyword evidence="6" id="KW-1015">Disulfide bond</keyword>
<dbReference type="InterPro" id="IPR002902">
    <property type="entry name" value="GNK2"/>
</dbReference>
<accession>A0AAW1WRD3</accession>
<comment type="caution">
    <text evidence="10">The sequence shown here is derived from an EMBL/GenBank/DDBJ whole genome shotgun (WGS) entry which is preliminary data.</text>
</comment>
<dbReference type="Pfam" id="PF01657">
    <property type="entry name" value="Stress-antifung"/>
    <property type="match status" value="2"/>
</dbReference>
<keyword evidence="2" id="KW-0945">Host-virus interaction</keyword>
<evidence type="ECO:0000313" key="11">
    <source>
        <dbReference type="Proteomes" id="UP001457282"/>
    </source>
</evidence>
<dbReference type="CDD" id="cd23509">
    <property type="entry name" value="Gnk2-like"/>
    <property type="match status" value="2"/>
</dbReference>
<dbReference type="PROSITE" id="PS51473">
    <property type="entry name" value="GNK2"/>
    <property type="match status" value="2"/>
</dbReference>
<comment type="subcellular location">
    <subcellularLocation>
        <location evidence="7">Cell junction</location>
        <location evidence="7">Plasmodesma</location>
    </subcellularLocation>
    <subcellularLocation>
        <location evidence="1">Cell membrane</location>
        <topology evidence="1">Single-pass type I membrane protein</topology>
    </subcellularLocation>
</comment>
<dbReference type="GO" id="GO:0009506">
    <property type="term" value="C:plasmodesma"/>
    <property type="evidence" value="ECO:0007669"/>
    <property type="project" value="UniProtKB-SubCell"/>
</dbReference>